<dbReference type="SMART" id="SM00886">
    <property type="entry name" value="Dabb"/>
    <property type="match status" value="1"/>
</dbReference>
<gene>
    <name evidence="3" type="ORF">AWC35_05840</name>
</gene>
<name>A0A250AYG6_9GAMM</name>
<evidence type="ECO:0000313" key="4">
    <source>
        <dbReference type="Proteomes" id="UP000217182"/>
    </source>
</evidence>
<organism evidence="3 4">
    <name type="scientific">Gibbsiella quercinecans</name>
    <dbReference type="NCBI Taxonomy" id="929813"/>
    <lineage>
        <taxon>Bacteria</taxon>
        <taxon>Pseudomonadati</taxon>
        <taxon>Pseudomonadota</taxon>
        <taxon>Gammaproteobacteria</taxon>
        <taxon>Enterobacterales</taxon>
        <taxon>Yersiniaceae</taxon>
        <taxon>Gibbsiella</taxon>
    </lineage>
</organism>
<dbReference type="EMBL" id="CP014136">
    <property type="protein sequence ID" value="ATA18901.1"/>
    <property type="molecule type" value="Genomic_DNA"/>
</dbReference>
<proteinExistence type="predicted"/>
<dbReference type="PROSITE" id="PS51502">
    <property type="entry name" value="S_R_A_B_BARREL"/>
    <property type="match status" value="1"/>
</dbReference>
<reference evidence="3 4" key="1">
    <citation type="submission" date="2016-01" db="EMBL/GenBank/DDBJ databases">
        <authorList>
            <person name="Oliw E.H."/>
        </authorList>
    </citation>
    <scope>NUCLEOTIDE SEQUENCE [LARGE SCALE GENOMIC DNA]</scope>
    <source>
        <strain evidence="3 4">FRB97</strain>
    </source>
</reference>
<dbReference type="PANTHER" id="PTHR33178">
    <property type="match status" value="1"/>
</dbReference>
<evidence type="ECO:0000313" key="3">
    <source>
        <dbReference type="EMBL" id="ATA18901.1"/>
    </source>
</evidence>
<feature type="domain" description="Stress-response A/B barrel" evidence="2">
    <location>
        <begin position="2"/>
        <end position="96"/>
    </location>
</feature>
<evidence type="ECO:0000259" key="2">
    <source>
        <dbReference type="PROSITE" id="PS51502"/>
    </source>
</evidence>
<dbReference type="AlphaFoldDB" id="A0A250AYG6"/>
<dbReference type="SUPFAM" id="SSF54909">
    <property type="entry name" value="Dimeric alpha+beta barrel"/>
    <property type="match status" value="1"/>
</dbReference>
<dbReference type="Gene3D" id="3.30.70.100">
    <property type="match status" value="1"/>
</dbReference>
<dbReference type="InterPro" id="IPR011008">
    <property type="entry name" value="Dimeric_a/b-barrel"/>
</dbReference>
<dbReference type="RefSeq" id="WP_095845505.1">
    <property type="nucleotide sequence ID" value="NZ_CP014136.1"/>
</dbReference>
<dbReference type="OrthoDB" id="9816070at2"/>
<dbReference type="PANTHER" id="PTHR33178:SF10">
    <property type="entry name" value="STRESS-RESPONSE A_B BARREL DOMAIN-CONTAINING PROTEIN"/>
    <property type="match status" value="1"/>
</dbReference>
<accession>A0A250AYG6</accession>
<dbReference type="InterPro" id="IPR013097">
    <property type="entry name" value="Dabb"/>
</dbReference>
<sequence>MIRHILLITFKDDAPASEIERLKQAFLHMPEHIDGVLAVEWGNNDSPEGKNAGFSHCVMMTFRDEQTRERYLPHPQHDALKAIFRPLLSDIIVFDYPVLPSSVS</sequence>
<dbReference type="Proteomes" id="UP000217182">
    <property type="component" value="Chromosome"/>
</dbReference>
<protein>
    <submittedName>
        <fullName evidence="3">Stress protein</fullName>
    </submittedName>
</protein>
<comment type="subunit">
    <text evidence="1">Homodimer.</text>
</comment>
<dbReference type="KEGG" id="gqu:AWC35_05840"/>
<keyword evidence="4" id="KW-1185">Reference proteome</keyword>
<evidence type="ECO:0000256" key="1">
    <source>
        <dbReference type="ARBA" id="ARBA00011738"/>
    </source>
</evidence>
<dbReference type="InterPro" id="IPR044662">
    <property type="entry name" value="HS1/DABB1-like"/>
</dbReference>
<dbReference type="Pfam" id="PF07876">
    <property type="entry name" value="Dabb"/>
    <property type="match status" value="1"/>
</dbReference>